<evidence type="ECO:0000313" key="2">
    <source>
        <dbReference type="Proteomes" id="UP000008645"/>
    </source>
</evidence>
<sequence length="473" mass="54400">MTKKLIYSFVGVSGIFGASLKFHVLGDHSGNIRNKSSSRKNNYFQQVSKDLEKTKLKKTDYSGERRSLGGSHFGSWKYQSEGSTEDIYLVTKDNVVKKIKASNYGQKARVLKDGILIDRNNLWFGKRDISNKFERDEKEIKGKQEVIQKYKNSVQSSFNEEEMKLLGKWWEELREDQQCEILEIFVECDIIRRSLGKGGRITWIDDGLKINPEQLIYLGRTKRKFPLLKEIIGNGKLIHLPQKGEIGILAGEAIDNWIEEYLENKHVETENKGGVNLISLGEKLMRGEEAYKKCNSPEGKDDLYLECSDPIKKVSIKESSNEGESVILPRIQGVIKAGVTSGSRDIKVSSKNQKSNSWRLAEKEEFKDHQKSKQIFDSLKKNGRDGGIIDVECKQFELSIWSFFSSTSLGKQQGCEAAWKVIFKEEEIDQKRLCLFKIPEAKHYVREYKISFLSLSSWYKNDQFWTKCSEYGL</sequence>
<organism evidence="1 2">
    <name type="scientific">Mycoplasma suis (strain KI_3806)</name>
    <dbReference type="NCBI Taxonomy" id="708248"/>
    <lineage>
        <taxon>Bacteria</taxon>
        <taxon>Bacillati</taxon>
        <taxon>Mycoplasmatota</taxon>
        <taxon>Mollicutes</taxon>
        <taxon>Mycoplasmataceae</taxon>
        <taxon>Mycoplasma</taxon>
    </lineage>
</organism>
<accession>F0V1S7</accession>
<proteinExistence type="predicted"/>
<dbReference type="Proteomes" id="UP000008645">
    <property type="component" value="Chromosome"/>
</dbReference>
<protein>
    <submittedName>
        <fullName evidence="1">Uncharacterized protein</fullName>
    </submittedName>
</protein>
<name>F0V1S7_MYCS3</name>
<dbReference type="KEGG" id="msk:MSUIS_05150"/>
<gene>
    <name evidence="1" type="ORF">MSUIS_05150</name>
</gene>
<reference evidence="1 2" key="1">
    <citation type="journal article" date="2011" name="J. Bacteriol.">
        <title>Complete genome sequence of the hemotrophic Mycoplasma suis strain KI3806.</title>
        <authorList>
            <person name="Oehlerking J."/>
            <person name="Kube M."/>
            <person name="Felder K.M."/>
            <person name="Matter D."/>
            <person name="Wittenbrink M.M."/>
            <person name="Schwarzenbach S."/>
            <person name="Kramer M.M."/>
            <person name="Hoelzle K."/>
            <person name="Hoelzle L.E."/>
        </authorList>
    </citation>
    <scope>NUCLEOTIDE SEQUENCE [LARGE SCALE GENOMIC DNA]</scope>
    <source>
        <strain evidence="2">KI_3806</strain>
    </source>
</reference>
<evidence type="ECO:0000313" key="1">
    <source>
        <dbReference type="EMBL" id="CBZ40608.1"/>
    </source>
</evidence>
<dbReference type="OrthoDB" id="401169at2"/>
<dbReference type="AlphaFoldDB" id="F0V1S7"/>
<dbReference type="EMBL" id="FQ790233">
    <property type="protein sequence ID" value="CBZ40608.1"/>
    <property type="molecule type" value="Genomic_DNA"/>
</dbReference>
<dbReference type="RefSeq" id="WP_013609211.1">
    <property type="nucleotide sequence ID" value="NC_015153.1"/>
</dbReference>
<dbReference type="HOGENOM" id="CLU_053830_0_0_14"/>